<dbReference type="Proteomes" id="UP001164929">
    <property type="component" value="Chromosome 1"/>
</dbReference>
<evidence type="ECO:0000313" key="1">
    <source>
        <dbReference type="EMBL" id="KAJ7010990.1"/>
    </source>
</evidence>
<proteinExistence type="predicted"/>
<name>A0AAD6RMD5_9ROSI</name>
<gene>
    <name evidence="1" type="ORF">NC653_001429</name>
</gene>
<organism evidence="1 2">
    <name type="scientific">Populus alba x Populus x berolinensis</name>
    <dbReference type="NCBI Taxonomy" id="444605"/>
    <lineage>
        <taxon>Eukaryota</taxon>
        <taxon>Viridiplantae</taxon>
        <taxon>Streptophyta</taxon>
        <taxon>Embryophyta</taxon>
        <taxon>Tracheophyta</taxon>
        <taxon>Spermatophyta</taxon>
        <taxon>Magnoliopsida</taxon>
        <taxon>eudicotyledons</taxon>
        <taxon>Gunneridae</taxon>
        <taxon>Pentapetalae</taxon>
        <taxon>rosids</taxon>
        <taxon>fabids</taxon>
        <taxon>Malpighiales</taxon>
        <taxon>Salicaceae</taxon>
        <taxon>Saliceae</taxon>
        <taxon>Populus</taxon>
    </lineage>
</organism>
<reference evidence="1 2" key="1">
    <citation type="journal article" date="2023" name="Mol. Ecol. Resour.">
        <title>Chromosome-level genome assembly of a triploid poplar Populus alba 'Berolinensis'.</title>
        <authorList>
            <person name="Chen S."/>
            <person name="Yu Y."/>
            <person name="Wang X."/>
            <person name="Wang S."/>
            <person name="Zhang T."/>
            <person name="Zhou Y."/>
            <person name="He R."/>
            <person name="Meng N."/>
            <person name="Wang Y."/>
            <person name="Liu W."/>
            <person name="Liu Z."/>
            <person name="Liu J."/>
            <person name="Guo Q."/>
            <person name="Huang H."/>
            <person name="Sederoff R.R."/>
            <person name="Wang G."/>
            <person name="Qu G."/>
            <person name="Chen S."/>
        </authorList>
    </citation>
    <scope>NUCLEOTIDE SEQUENCE [LARGE SCALE GENOMIC DNA]</scope>
    <source>
        <strain evidence="1">SC-2020</strain>
    </source>
</reference>
<keyword evidence="2" id="KW-1185">Reference proteome</keyword>
<dbReference type="AlphaFoldDB" id="A0AAD6RMD5"/>
<dbReference type="EMBL" id="JAQIZT010000001">
    <property type="protein sequence ID" value="KAJ7010990.1"/>
    <property type="molecule type" value="Genomic_DNA"/>
</dbReference>
<comment type="caution">
    <text evidence="1">The sequence shown here is derived from an EMBL/GenBank/DDBJ whole genome shotgun (WGS) entry which is preliminary data.</text>
</comment>
<sequence>MERKQTESPRLDACPLLSYYCNATHIFKKEASRGTSSEELLLAALFHKGRALFEAFWIGSLIILSTFKRVVDFASRPARKGSSVLSIGIRERKEKKSYSKKK</sequence>
<accession>A0AAD6RMD5</accession>
<evidence type="ECO:0000313" key="2">
    <source>
        <dbReference type="Proteomes" id="UP001164929"/>
    </source>
</evidence>
<protein>
    <submittedName>
        <fullName evidence="1">Uncharacterized protein</fullName>
    </submittedName>
</protein>